<feature type="region of interest" description="ACP-binding" evidence="10">
    <location>
        <begin position="256"/>
        <end position="260"/>
    </location>
</feature>
<dbReference type="SUPFAM" id="SSF53901">
    <property type="entry name" value="Thiolase-like"/>
    <property type="match status" value="1"/>
</dbReference>
<dbReference type="Proteomes" id="UP000002420">
    <property type="component" value="Chromosome"/>
</dbReference>
<keyword evidence="3 10" id="KW-0444">Lipid biosynthesis</keyword>
<evidence type="ECO:0000256" key="7">
    <source>
        <dbReference type="ARBA" id="ARBA00023160"/>
    </source>
</evidence>
<evidence type="ECO:0000256" key="3">
    <source>
        <dbReference type="ARBA" id="ARBA00022516"/>
    </source>
</evidence>
<feature type="domain" description="Beta-ketoacyl-[acyl-carrier-protein] synthase III C-terminal" evidence="11">
    <location>
        <begin position="240"/>
        <end position="328"/>
    </location>
</feature>
<dbReference type="eggNOG" id="COG0332">
    <property type="taxonomic scope" value="Bacteria"/>
</dbReference>
<dbReference type="PANTHER" id="PTHR34069:SF2">
    <property type="entry name" value="BETA-KETOACYL-[ACYL-CARRIER-PROTEIN] SYNTHASE III"/>
    <property type="match status" value="1"/>
</dbReference>
<evidence type="ECO:0000256" key="6">
    <source>
        <dbReference type="ARBA" id="ARBA00023098"/>
    </source>
</evidence>
<dbReference type="NCBIfam" id="TIGR00747">
    <property type="entry name" value="fabH"/>
    <property type="match status" value="1"/>
</dbReference>
<dbReference type="CDD" id="cd00830">
    <property type="entry name" value="KAS_III"/>
    <property type="match status" value="1"/>
</dbReference>
<dbReference type="AlphaFoldDB" id="B3E5P3"/>
<comment type="domain">
    <text evidence="10">The last Arg residue of the ACP-binding site is essential for the weak association between ACP/AcpP and FabH.</text>
</comment>
<comment type="pathway">
    <text evidence="10">Lipid metabolism; fatty acid biosynthesis.</text>
</comment>
<keyword evidence="6 10" id="KW-0443">Lipid metabolism</keyword>
<dbReference type="InterPro" id="IPR004655">
    <property type="entry name" value="FabH"/>
</dbReference>
<keyword evidence="7 10" id="KW-0275">Fatty acid biosynthesis</keyword>
<comment type="similarity">
    <text evidence="1 10">Belongs to the thiolase-like superfamily. FabH family.</text>
</comment>
<keyword evidence="14" id="KW-1185">Reference proteome</keyword>
<name>B3E5P3_TRIL1</name>
<dbReference type="EC" id="2.3.1.180" evidence="10"/>
<accession>B3E5P3</accession>
<feature type="active site" evidence="10">
    <location>
        <position position="285"/>
    </location>
</feature>
<sequence>MITIGAGILGTGAYLPDNVLSNQELAEHFGVTTDWIYERTGIHNRRIVAPGQACSDLAIAAARQALTASGTTPDEIGMVIMATSTADYRMPATAAIVQGALGIPAAACFDLSAACSGFVYGLVVACHAVSCGFCPKVLLIGAEVLSQVASPADCDSAILFGDGAGAVVLGAVPDGYGLLATDAGSIGSEHGAIVIPAGGSRLPASPEALAEQLQYVRMDGQQVFMFAMRVLGNSAMRVIQKAGLSLEDIDLFIPHQANRRIIEAAAGRLDLPMDKIVIDLEQCGNTSAASIPIALHNVLHAGRIRHGDRLVLTGFGGGVSWGSALVRWHSVEE</sequence>
<evidence type="ECO:0000259" key="12">
    <source>
        <dbReference type="Pfam" id="PF08545"/>
    </source>
</evidence>
<evidence type="ECO:0000313" key="14">
    <source>
        <dbReference type="Proteomes" id="UP000002420"/>
    </source>
</evidence>
<proteinExistence type="inferred from homology"/>
<keyword evidence="4 10" id="KW-0808">Transferase</keyword>
<dbReference type="KEGG" id="glo:Glov_2418"/>
<dbReference type="GO" id="GO:0033818">
    <property type="term" value="F:beta-ketoacyl-acyl-carrier-protein synthase III activity"/>
    <property type="evidence" value="ECO:0007669"/>
    <property type="project" value="UniProtKB-UniRule"/>
</dbReference>
<evidence type="ECO:0000313" key="13">
    <source>
        <dbReference type="EMBL" id="ACD96134.1"/>
    </source>
</evidence>
<comment type="subunit">
    <text evidence="10">Homodimer.</text>
</comment>
<dbReference type="RefSeq" id="WP_012470467.1">
    <property type="nucleotide sequence ID" value="NC_010814.1"/>
</dbReference>
<dbReference type="Pfam" id="PF08541">
    <property type="entry name" value="ACP_syn_III_C"/>
    <property type="match status" value="1"/>
</dbReference>
<dbReference type="GO" id="GO:0006633">
    <property type="term" value="P:fatty acid biosynthetic process"/>
    <property type="evidence" value="ECO:0007669"/>
    <property type="project" value="UniProtKB-UniRule"/>
</dbReference>
<dbReference type="UniPathway" id="UPA00094"/>
<organism evidence="13 14">
    <name type="scientific">Trichlorobacter lovleyi (strain ATCC BAA-1151 / DSM 17278 / SZ)</name>
    <name type="common">Geobacter lovleyi</name>
    <dbReference type="NCBI Taxonomy" id="398767"/>
    <lineage>
        <taxon>Bacteria</taxon>
        <taxon>Pseudomonadati</taxon>
        <taxon>Thermodesulfobacteriota</taxon>
        <taxon>Desulfuromonadia</taxon>
        <taxon>Geobacterales</taxon>
        <taxon>Geobacteraceae</taxon>
        <taxon>Trichlorobacter</taxon>
    </lineage>
</organism>
<dbReference type="STRING" id="398767.Glov_2418"/>
<feature type="active site" evidence="10">
    <location>
        <position position="255"/>
    </location>
</feature>
<dbReference type="InterPro" id="IPR016039">
    <property type="entry name" value="Thiolase-like"/>
</dbReference>
<dbReference type="HAMAP" id="MF_01815">
    <property type="entry name" value="FabH"/>
    <property type="match status" value="1"/>
</dbReference>
<dbReference type="GO" id="GO:0044550">
    <property type="term" value="P:secondary metabolite biosynthetic process"/>
    <property type="evidence" value="ECO:0007669"/>
    <property type="project" value="TreeGrafter"/>
</dbReference>
<evidence type="ECO:0000256" key="2">
    <source>
        <dbReference type="ARBA" id="ARBA00022490"/>
    </source>
</evidence>
<dbReference type="PANTHER" id="PTHR34069">
    <property type="entry name" value="3-OXOACYL-[ACYL-CARRIER-PROTEIN] SYNTHASE 3"/>
    <property type="match status" value="1"/>
</dbReference>
<keyword evidence="9 10" id="KW-0012">Acyltransferase</keyword>
<dbReference type="NCBIfam" id="NF006829">
    <property type="entry name" value="PRK09352.1"/>
    <property type="match status" value="1"/>
</dbReference>
<evidence type="ECO:0000259" key="11">
    <source>
        <dbReference type="Pfam" id="PF08541"/>
    </source>
</evidence>
<comment type="subcellular location">
    <subcellularLocation>
        <location evidence="10">Cytoplasm</location>
    </subcellularLocation>
</comment>
<evidence type="ECO:0000256" key="4">
    <source>
        <dbReference type="ARBA" id="ARBA00022679"/>
    </source>
</evidence>
<feature type="active site" evidence="10">
    <location>
        <position position="115"/>
    </location>
</feature>
<evidence type="ECO:0000256" key="5">
    <source>
        <dbReference type="ARBA" id="ARBA00022832"/>
    </source>
</evidence>
<dbReference type="HOGENOM" id="CLU_039592_3_1_7"/>
<keyword evidence="5 10" id="KW-0276">Fatty acid metabolism</keyword>
<dbReference type="InterPro" id="IPR013751">
    <property type="entry name" value="ACP_syn_III_N"/>
</dbReference>
<comment type="function">
    <text evidence="10">Catalyzes the condensation reaction of fatty acid synthesis by the addition to an acyl acceptor of two carbons from malonyl-ACP. Catalyzes the first condensation reaction which initiates fatty acid synthesis and may therefore play a role in governing the total rate of fatty acid production. Possesses both acetoacetyl-ACP synthase and acetyl transacylase activities. Its substrate specificity determines the biosynthesis of branched-chain and/or straight-chain of fatty acids.</text>
</comment>
<dbReference type="EMBL" id="CP001089">
    <property type="protein sequence ID" value="ACD96134.1"/>
    <property type="molecule type" value="Genomic_DNA"/>
</dbReference>
<keyword evidence="8 10" id="KW-0511">Multifunctional enzyme</keyword>
<comment type="catalytic activity">
    <reaction evidence="10">
        <text>malonyl-[ACP] + acetyl-CoA + H(+) = 3-oxobutanoyl-[ACP] + CO2 + CoA</text>
        <dbReference type="Rhea" id="RHEA:12080"/>
        <dbReference type="Rhea" id="RHEA-COMP:9623"/>
        <dbReference type="Rhea" id="RHEA-COMP:9625"/>
        <dbReference type="ChEBI" id="CHEBI:15378"/>
        <dbReference type="ChEBI" id="CHEBI:16526"/>
        <dbReference type="ChEBI" id="CHEBI:57287"/>
        <dbReference type="ChEBI" id="CHEBI:57288"/>
        <dbReference type="ChEBI" id="CHEBI:78449"/>
        <dbReference type="ChEBI" id="CHEBI:78450"/>
        <dbReference type="EC" id="2.3.1.180"/>
    </reaction>
</comment>
<dbReference type="GO" id="GO:0004315">
    <property type="term" value="F:3-oxoacyl-[acyl-carrier-protein] synthase activity"/>
    <property type="evidence" value="ECO:0007669"/>
    <property type="project" value="InterPro"/>
</dbReference>
<dbReference type="GO" id="GO:0005737">
    <property type="term" value="C:cytoplasm"/>
    <property type="evidence" value="ECO:0007669"/>
    <property type="project" value="UniProtKB-SubCell"/>
</dbReference>
<dbReference type="Pfam" id="PF08545">
    <property type="entry name" value="ACP_syn_III"/>
    <property type="match status" value="1"/>
</dbReference>
<gene>
    <name evidence="10" type="primary">fabH</name>
    <name evidence="13" type="ordered locus">Glov_2418</name>
</gene>
<keyword evidence="2 10" id="KW-0963">Cytoplasm</keyword>
<feature type="domain" description="Beta-ketoacyl-[acyl-carrier-protein] synthase III N-terminal" evidence="12">
    <location>
        <begin position="109"/>
        <end position="185"/>
    </location>
</feature>
<evidence type="ECO:0000256" key="8">
    <source>
        <dbReference type="ARBA" id="ARBA00023268"/>
    </source>
</evidence>
<protein>
    <recommendedName>
        <fullName evidence="10">Beta-ketoacyl-[acyl-carrier-protein] synthase III</fullName>
        <shortName evidence="10">Beta-ketoacyl-ACP synthase III</shortName>
        <shortName evidence="10">KAS III</shortName>
        <ecNumber evidence="10">2.3.1.180</ecNumber>
    </recommendedName>
    <alternativeName>
        <fullName evidence="10">3-oxoacyl-[acyl-carrier-protein] synthase 3</fullName>
    </alternativeName>
    <alternativeName>
        <fullName evidence="10">3-oxoacyl-[acyl-carrier-protein] synthase III</fullName>
    </alternativeName>
</protein>
<evidence type="ECO:0000256" key="9">
    <source>
        <dbReference type="ARBA" id="ARBA00023315"/>
    </source>
</evidence>
<dbReference type="InterPro" id="IPR013747">
    <property type="entry name" value="ACP_syn_III_C"/>
</dbReference>
<reference evidence="13 14" key="1">
    <citation type="submission" date="2008-05" db="EMBL/GenBank/DDBJ databases">
        <title>Complete sequence of chromosome of Geobacter lovleyi SZ.</title>
        <authorList>
            <consortium name="US DOE Joint Genome Institute"/>
            <person name="Lucas S."/>
            <person name="Copeland A."/>
            <person name="Lapidus A."/>
            <person name="Glavina del Rio T."/>
            <person name="Dalin E."/>
            <person name="Tice H."/>
            <person name="Bruce D."/>
            <person name="Goodwin L."/>
            <person name="Pitluck S."/>
            <person name="Chertkov O."/>
            <person name="Meincke L."/>
            <person name="Brettin T."/>
            <person name="Detter J.C."/>
            <person name="Han C."/>
            <person name="Tapia R."/>
            <person name="Kuske C.R."/>
            <person name="Schmutz J."/>
            <person name="Larimer F."/>
            <person name="Land M."/>
            <person name="Hauser L."/>
            <person name="Kyrpides N."/>
            <person name="Mikhailova N."/>
            <person name="Sung Y."/>
            <person name="Fletcher K.E."/>
            <person name="Ritalahti K.M."/>
            <person name="Loeffler F.E."/>
            <person name="Richardson P."/>
        </authorList>
    </citation>
    <scope>NUCLEOTIDE SEQUENCE [LARGE SCALE GENOMIC DNA]</scope>
    <source>
        <strain evidence="14">ATCC BAA-1151 / DSM 17278 / SZ</strain>
    </source>
</reference>
<evidence type="ECO:0000256" key="1">
    <source>
        <dbReference type="ARBA" id="ARBA00008642"/>
    </source>
</evidence>
<evidence type="ECO:0000256" key="10">
    <source>
        <dbReference type="HAMAP-Rule" id="MF_01815"/>
    </source>
</evidence>
<dbReference type="Gene3D" id="3.40.47.10">
    <property type="match status" value="1"/>
</dbReference>